<dbReference type="InterPro" id="IPR027005">
    <property type="entry name" value="PMT-like"/>
</dbReference>
<evidence type="ECO:0000259" key="12">
    <source>
        <dbReference type="Pfam" id="PF16192"/>
    </source>
</evidence>
<keyword evidence="5 10" id="KW-0808">Transferase</keyword>
<keyword evidence="14" id="KW-1185">Reference proteome</keyword>
<feature type="transmembrane region" description="Helical" evidence="10">
    <location>
        <begin position="177"/>
        <end position="206"/>
    </location>
</feature>
<evidence type="ECO:0000256" key="9">
    <source>
        <dbReference type="ARBA" id="ARBA00093617"/>
    </source>
</evidence>
<dbReference type="GO" id="GO:0012505">
    <property type="term" value="C:endomembrane system"/>
    <property type="evidence" value="ECO:0007669"/>
    <property type="project" value="UniProtKB-SubCell"/>
</dbReference>
<sequence>MLRAHLNRTLPGQIGPGQADKDPIAWCGLVAFAFLALLWIRLHVPSRIYFDEVHYVKAAKVLLTLAKPQNPEHPLVGKELIAAGIALLGDTPRAWRTFPALFGSLGLFAYSRALWLASGRTWATVAGTLLLAGNFAWFVMSRIAMLDMFMASFVMLAMWMLAGAVRFPGQARWRSLLAGVFLGLALGAKWNAVAAAALPGLGFLWLRVRRHGRKFMLATEGAPVPGISLAEGALWLGTVPLLVYFLTFLPTFFYAERPVNPLKLVEYQGYMLRLQESVKKHHPYQSVWWEWVIDKRSIWFLYQNIDGAQRGVVMLGNPLAMWAGLPAVGWALWAGLKKGRKDALAAALFYVACVTMWIRNGKPVQFYYHYLLPGAYLMACLALALDEIARRRDRWRWVGPGVVALALVLFAVFFPILSAAALCCGHKSFEFWMWLPSWR</sequence>
<dbReference type="PANTHER" id="PTHR10050">
    <property type="entry name" value="DOLICHYL-PHOSPHATE-MANNOSE--PROTEIN MANNOSYLTRANSFERASE"/>
    <property type="match status" value="1"/>
</dbReference>
<feature type="transmembrane region" description="Helical" evidence="10">
    <location>
        <begin position="146"/>
        <end position="165"/>
    </location>
</feature>
<evidence type="ECO:0000313" key="14">
    <source>
        <dbReference type="Proteomes" id="UP000566813"/>
    </source>
</evidence>
<feature type="transmembrane region" description="Helical" evidence="10">
    <location>
        <begin position="121"/>
        <end position="139"/>
    </location>
</feature>
<keyword evidence="8 10" id="KW-0472">Membrane</keyword>
<evidence type="ECO:0000256" key="10">
    <source>
        <dbReference type="RuleBase" id="RU367007"/>
    </source>
</evidence>
<evidence type="ECO:0000256" key="7">
    <source>
        <dbReference type="ARBA" id="ARBA00022989"/>
    </source>
</evidence>
<evidence type="ECO:0000256" key="5">
    <source>
        <dbReference type="ARBA" id="ARBA00022679"/>
    </source>
</evidence>
<dbReference type="EMBL" id="JACLAW010000006">
    <property type="protein sequence ID" value="MBC2665548.1"/>
    <property type="molecule type" value="Genomic_DNA"/>
</dbReference>
<evidence type="ECO:0000256" key="8">
    <source>
        <dbReference type="ARBA" id="ARBA00023136"/>
    </source>
</evidence>
<dbReference type="AlphaFoldDB" id="A0A7X1KLQ4"/>
<dbReference type="Pfam" id="PF02366">
    <property type="entry name" value="PMT"/>
    <property type="match status" value="1"/>
</dbReference>
<feature type="transmembrane region" description="Helical" evidence="10">
    <location>
        <begin position="233"/>
        <end position="255"/>
    </location>
</feature>
<gene>
    <name evidence="13" type="ORF">H7F51_08435</name>
</gene>
<feature type="transmembrane region" description="Helical" evidence="10">
    <location>
        <begin position="319"/>
        <end position="336"/>
    </location>
</feature>
<keyword evidence="6 10" id="KW-0812">Transmembrane</keyword>
<comment type="caution">
    <text evidence="13">The sequence shown here is derived from an EMBL/GenBank/DDBJ whole genome shotgun (WGS) entry which is preliminary data.</text>
</comment>
<proteinExistence type="inferred from homology"/>
<evidence type="ECO:0000256" key="4">
    <source>
        <dbReference type="ARBA" id="ARBA00022676"/>
    </source>
</evidence>
<organism evidence="13 14">
    <name type="scientific">Novosphingobium flavum</name>
    <dbReference type="NCBI Taxonomy" id="1778672"/>
    <lineage>
        <taxon>Bacteria</taxon>
        <taxon>Pseudomonadati</taxon>
        <taxon>Pseudomonadota</taxon>
        <taxon>Alphaproteobacteria</taxon>
        <taxon>Sphingomonadales</taxon>
        <taxon>Sphingomonadaceae</taxon>
        <taxon>Novosphingobium</taxon>
    </lineage>
</organism>
<evidence type="ECO:0000259" key="11">
    <source>
        <dbReference type="Pfam" id="PF02366"/>
    </source>
</evidence>
<evidence type="ECO:0000256" key="6">
    <source>
        <dbReference type="ARBA" id="ARBA00022692"/>
    </source>
</evidence>
<comment type="function">
    <text evidence="10">Protein O-mannosyltransferase that catalyzes the transfer of a single mannose residue from a polyprenol phospho-mannosyl lipidic donor to the hydroxyl group of selected serine and threonine residues in acceptor proteins.</text>
</comment>
<comment type="pathway">
    <text evidence="2 10">Protein modification; protein glycosylation.</text>
</comment>
<keyword evidence="4 10" id="KW-0328">Glycosyltransferase</keyword>
<evidence type="ECO:0000313" key="13">
    <source>
        <dbReference type="EMBL" id="MBC2665548.1"/>
    </source>
</evidence>
<dbReference type="UniPathway" id="UPA00378"/>
<feature type="transmembrane region" description="Helical" evidence="10">
    <location>
        <begin position="397"/>
        <end position="417"/>
    </location>
</feature>
<dbReference type="Proteomes" id="UP000566813">
    <property type="component" value="Unassembled WGS sequence"/>
</dbReference>
<evidence type="ECO:0000256" key="2">
    <source>
        <dbReference type="ARBA" id="ARBA00004922"/>
    </source>
</evidence>
<dbReference type="GO" id="GO:0005886">
    <property type="term" value="C:plasma membrane"/>
    <property type="evidence" value="ECO:0007669"/>
    <property type="project" value="UniProtKB-SubCell"/>
</dbReference>
<reference evidence="13 14" key="1">
    <citation type="submission" date="2020-08" db="EMBL/GenBank/DDBJ databases">
        <title>The genome sequence of type strain Novosphingobium flavum NBRC 111647.</title>
        <authorList>
            <person name="Liu Y."/>
        </authorList>
    </citation>
    <scope>NUCLEOTIDE SEQUENCE [LARGE SCALE GENOMIC DNA]</scope>
    <source>
        <strain evidence="13 14">NBRC 111647</strain>
    </source>
</reference>
<evidence type="ECO:0000256" key="1">
    <source>
        <dbReference type="ARBA" id="ARBA00004127"/>
    </source>
</evidence>
<keyword evidence="10" id="KW-1003">Cell membrane</keyword>
<feature type="transmembrane region" description="Helical" evidence="10">
    <location>
        <begin position="366"/>
        <end position="385"/>
    </location>
</feature>
<name>A0A7X1KLQ4_9SPHN</name>
<dbReference type="InterPro" id="IPR003342">
    <property type="entry name" value="ArnT-like_N"/>
</dbReference>
<dbReference type="EC" id="2.4.1.-" evidence="10"/>
<comment type="similarity">
    <text evidence="3 10">Belongs to the glycosyltransferase 39 family.</text>
</comment>
<feature type="transmembrane region" description="Helical" evidence="10">
    <location>
        <begin position="23"/>
        <end position="40"/>
    </location>
</feature>
<evidence type="ECO:0000256" key="3">
    <source>
        <dbReference type="ARBA" id="ARBA00007222"/>
    </source>
</evidence>
<keyword evidence="7 10" id="KW-1133">Transmembrane helix</keyword>
<feature type="transmembrane region" description="Helical" evidence="10">
    <location>
        <begin position="97"/>
        <end position="115"/>
    </location>
</feature>
<dbReference type="InterPro" id="IPR032421">
    <property type="entry name" value="PMT_4TMC"/>
</dbReference>
<comment type="subcellular location">
    <subcellularLocation>
        <location evidence="10">Cell membrane</location>
    </subcellularLocation>
    <subcellularLocation>
        <location evidence="1">Endomembrane system</location>
        <topology evidence="1">Multi-pass membrane protein</topology>
    </subcellularLocation>
</comment>
<feature type="domain" description="ArnT-like N-terminal" evidence="11">
    <location>
        <begin position="95"/>
        <end position="252"/>
    </location>
</feature>
<dbReference type="Pfam" id="PF16192">
    <property type="entry name" value="PMT_4TMC"/>
    <property type="match status" value="1"/>
</dbReference>
<feature type="domain" description="Protein O-mannosyl-transferase C-terminal four TM" evidence="12">
    <location>
        <begin position="263"/>
        <end position="438"/>
    </location>
</feature>
<protein>
    <recommendedName>
        <fullName evidence="9 10">Polyprenol-phosphate-mannose--protein mannosyltransferase</fullName>
        <ecNumber evidence="10">2.4.1.-</ecNumber>
    </recommendedName>
</protein>
<accession>A0A7X1KLQ4</accession>
<dbReference type="GO" id="GO:0004169">
    <property type="term" value="F:dolichyl-phosphate-mannose-protein mannosyltransferase activity"/>
    <property type="evidence" value="ECO:0007669"/>
    <property type="project" value="UniProtKB-UniRule"/>
</dbReference>